<feature type="domain" description="HTH tetR-type" evidence="6">
    <location>
        <begin position="8"/>
        <end position="68"/>
    </location>
</feature>
<dbReference type="GO" id="GO:0003700">
    <property type="term" value="F:DNA-binding transcription factor activity"/>
    <property type="evidence" value="ECO:0007669"/>
    <property type="project" value="TreeGrafter"/>
</dbReference>
<keyword evidence="7" id="KW-0675">Receptor</keyword>
<protein>
    <submittedName>
        <fullName evidence="7">A-factor receptor protein</fullName>
    </submittedName>
</protein>
<dbReference type="RefSeq" id="WP_079164044.1">
    <property type="nucleotide sequence ID" value="NZ_LN831790.1"/>
</dbReference>
<dbReference type="PROSITE" id="PS50977">
    <property type="entry name" value="HTH_TETR_2"/>
    <property type="match status" value="1"/>
</dbReference>
<sequence length="228" mass="24833">MVQQERAERTRQSLMRAAAEAFAEDGFVSTTLSTISKRAGVSNGALHFHFANKHVLAQAVEAAAVDTLRRITHDAEQRQDSALQRLVDATHGLLGSLERDVVVRAGFELTGTAPRREQAADLYREWQRWVRRVLHTAQQQGELADGVSPAQASAAVVAATVGFEVLGAKDPTWVSRRTLGQYWDLMLPRLAAPGRLPALAPYGSAPPRTDQPRPPAPHPTNRSSCFGA</sequence>
<dbReference type="KEGG" id="sle:sle_03450"/>
<feature type="region of interest" description="Disordered" evidence="5">
    <location>
        <begin position="198"/>
        <end position="228"/>
    </location>
</feature>
<dbReference type="InterPro" id="IPR047923">
    <property type="entry name" value="ArpA-like"/>
</dbReference>
<dbReference type="PANTHER" id="PTHR30055">
    <property type="entry name" value="HTH-TYPE TRANSCRIPTIONAL REGULATOR RUTR"/>
    <property type="match status" value="1"/>
</dbReference>
<dbReference type="InterPro" id="IPR036271">
    <property type="entry name" value="Tet_transcr_reg_TetR-rel_C_sf"/>
</dbReference>
<dbReference type="InterPro" id="IPR001647">
    <property type="entry name" value="HTH_TetR"/>
</dbReference>
<name>A0A0F7VQU0_STRLW</name>
<dbReference type="PROSITE" id="PS01081">
    <property type="entry name" value="HTH_TETR_1"/>
    <property type="match status" value="1"/>
</dbReference>
<dbReference type="SUPFAM" id="SSF46689">
    <property type="entry name" value="Homeodomain-like"/>
    <property type="match status" value="1"/>
</dbReference>
<evidence type="ECO:0000313" key="7">
    <source>
        <dbReference type="EMBL" id="CQR59807.1"/>
    </source>
</evidence>
<dbReference type="Pfam" id="PF00440">
    <property type="entry name" value="TetR_N"/>
    <property type="match status" value="1"/>
</dbReference>
<gene>
    <name evidence="7" type="primary">sle_03450</name>
</gene>
<reference evidence="7 8" key="1">
    <citation type="submission" date="2015-02" db="EMBL/GenBank/DDBJ databases">
        <authorList>
            <person name="Gomez-Escribano P.J."/>
        </authorList>
    </citation>
    <scope>NUCLEOTIDE SEQUENCE [LARGE SCALE GENOMIC DNA]</scope>
    <source>
        <strain evidence="8">C34 (DSM 42122 / NRRL B-24963)</strain>
    </source>
</reference>
<organism evidence="7 8">
    <name type="scientific">Streptomyces leeuwenhoekii</name>
    <dbReference type="NCBI Taxonomy" id="1437453"/>
    <lineage>
        <taxon>Bacteria</taxon>
        <taxon>Bacillati</taxon>
        <taxon>Actinomycetota</taxon>
        <taxon>Actinomycetes</taxon>
        <taxon>Kitasatosporales</taxon>
        <taxon>Streptomycetaceae</taxon>
        <taxon>Streptomyces</taxon>
    </lineage>
</organism>
<feature type="compositionally biased region" description="Low complexity" evidence="5">
    <location>
        <begin position="198"/>
        <end position="208"/>
    </location>
</feature>
<feature type="DNA-binding region" description="H-T-H motif" evidence="4">
    <location>
        <begin position="31"/>
        <end position="50"/>
    </location>
</feature>
<keyword evidence="1" id="KW-0805">Transcription regulation</keyword>
<dbReference type="Proteomes" id="UP000035016">
    <property type="component" value="Chromosome Chromosome"/>
</dbReference>
<dbReference type="InterPro" id="IPR009057">
    <property type="entry name" value="Homeodomain-like_sf"/>
</dbReference>
<evidence type="ECO:0000259" key="6">
    <source>
        <dbReference type="PROSITE" id="PS50977"/>
    </source>
</evidence>
<accession>A0A0F7VQU0</accession>
<keyword evidence="3" id="KW-0804">Transcription</keyword>
<dbReference type="InterPro" id="IPR023772">
    <property type="entry name" value="DNA-bd_HTH_TetR-type_CS"/>
</dbReference>
<dbReference type="AlphaFoldDB" id="A0A0F7VQU0"/>
<dbReference type="InterPro" id="IPR050109">
    <property type="entry name" value="HTH-type_TetR-like_transc_reg"/>
</dbReference>
<evidence type="ECO:0000313" key="8">
    <source>
        <dbReference type="Proteomes" id="UP000035016"/>
    </source>
</evidence>
<keyword evidence="2 4" id="KW-0238">DNA-binding</keyword>
<dbReference type="SUPFAM" id="SSF48498">
    <property type="entry name" value="Tetracyclin repressor-like, C-terminal domain"/>
    <property type="match status" value="1"/>
</dbReference>
<evidence type="ECO:0000256" key="4">
    <source>
        <dbReference type="PROSITE-ProRule" id="PRU00335"/>
    </source>
</evidence>
<evidence type="ECO:0000256" key="2">
    <source>
        <dbReference type="ARBA" id="ARBA00023125"/>
    </source>
</evidence>
<proteinExistence type="predicted"/>
<evidence type="ECO:0000256" key="5">
    <source>
        <dbReference type="SAM" id="MobiDB-lite"/>
    </source>
</evidence>
<dbReference type="NCBIfam" id="NF041196">
    <property type="entry name" value="ScbR_bind_reg"/>
    <property type="match status" value="1"/>
</dbReference>
<dbReference type="GO" id="GO:0000976">
    <property type="term" value="F:transcription cis-regulatory region binding"/>
    <property type="evidence" value="ECO:0007669"/>
    <property type="project" value="TreeGrafter"/>
</dbReference>
<dbReference type="EMBL" id="LN831790">
    <property type="protein sequence ID" value="CQR59807.1"/>
    <property type="molecule type" value="Genomic_DNA"/>
</dbReference>
<dbReference type="Gene3D" id="1.10.357.10">
    <property type="entry name" value="Tetracycline Repressor, domain 2"/>
    <property type="match status" value="1"/>
</dbReference>
<dbReference type="PRINTS" id="PR00455">
    <property type="entry name" value="HTHTETR"/>
</dbReference>
<dbReference type="PANTHER" id="PTHR30055:SF234">
    <property type="entry name" value="HTH-TYPE TRANSCRIPTIONAL REGULATOR BETI"/>
    <property type="match status" value="1"/>
</dbReference>
<evidence type="ECO:0000256" key="1">
    <source>
        <dbReference type="ARBA" id="ARBA00023015"/>
    </source>
</evidence>
<evidence type="ECO:0000256" key="3">
    <source>
        <dbReference type="ARBA" id="ARBA00023163"/>
    </source>
</evidence>